<evidence type="ECO:0000256" key="8">
    <source>
        <dbReference type="SAM" id="Phobius"/>
    </source>
</evidence>
<evidence type="ECO:0000256" key="7">
    <source>
        <dbReference type="ARBA" id="ARBA00023136"/>
    </source>
</evidence>
<feature type="transmembrane region" description="Helical" evidence="8">
    <location>
        <begin position="98"/>
        <end position="122"/>
    </location>
</feature>
<keyword evidence="6 8" id="KW-1133">Transmembrane helix</keyword>
<feature type="transmembrane region" description="Helical" evidence="8">
    <location>
        <begin position="251"/>
        <end position="272"/>
    </location>
</feature>
<keyword evidence="7 8" id="KW-0472">Membrane</keyword>
<dbReference type="KEGG" id="pmet:G4Y79_06085"/>
<dbReference type="RefSeq" id="WP_195172010.1">
    <property type="nucleotide sequence ID" value="NZ_CP062983.1"/>
</dbReference>
<dbReference type="GO" id="GO:0005886">
    <property type="term" value="C:plasma membrane"/>
    <property type="evidence" value="ECO:0007669"/>
    <property type="project" value="UniProtKB-SubCell"/>
</dbReference>
<organism evidence="9 10">
    <name type="scientific">Phototrophicus methaneseepsis</name>
    <dbReference type="NCBI Taxonomy" id="2710758"/>
    <lineage>
        <taxon>Bacteria</taxon>
        <taxon>Bacillati</taxon>
        <taxon>Chloroflexota</taxon>
        <taxon>Candidatus Thermofontia</taxon>
        <taxon>Phototrophicales</taxon>
        <taxon>Phototrophicaceae</taxon>
        <taxon>Phototrophicus</taxon>
    </lineage>
</organism>
<feature type="transmembrane region" description="Helical" evidence="8">
    <location>
        <begin position="40"/>
        <end position="59"/>
    </location>
</feature>
<sequence length="309" mass="33199">MIAEVLNTAFNTITPILLCVAVGAWFGHKFHPDPRTLARISLYVFLPPLVFESIATSSIQLSEIIPIGLTVVLTLSTMAFLGWNMARLQPELGPKTRSAFVLTVLLTNTGNFGLPFVEFAIGDAGMKYATIIVVFSAIVTNTLGIYIASSGSSSALEGLKNIVKNPLPYATALGFFFNLTHIPVPLPLLRTVEVLSNGAVPILVLLLGVQLSRITVKQLSPAYIRAIVLASVSRLFLPPFVVFLITRLTHVNGTAFLVLMLVMSMPTAVNSAVLSHEYGSDADFVTPVILLTTVGSALSLSILFTILMQ</sequence>
<feature type="transmembrane region" description="Helical" evidence="8">
    <location>
        <begin position="284"/>
        <end position="307"/>
    </location>
</feature>
<dbReference type="PANTHER" id="PTHR36838">
    <property type="entry name" value="AUXIN EFFLUX CARRIER FAMILY PROTEIN"/>
    <property type="match status" value="1"/>
</dbReference>
<feature type="transmembrane region" description="Helical" evidence="8">
    <location>
        <begin position="194"/>
        <end position="211"/>
    </location>
</feature>
<evidence type="ECO:0000313" key="9">
    <source>
        <dbReference type="EMBL" id="QPC83946.1"/>
    </source>
</evidence>
<dbReference type="Gene3D" id="1.20.1530.20">
    <property type="match status" value="1"/>
</dbReference>
<reference evidence="9 10" key="1">
    <citation type="submission" date="2020-02" db="EMBL/GenBank/DDBJ databases">
        <authorList>
            <person name="Zheng R.K."/>
            <person name="Sun C.M."/>
        </authorList>
    </citation>
    <scope>NUCLEOTIDE SEQUENCE [LARGE SCALE GENOMIC DNA]</scope>
    <source>
        <strain evidence="10">rifampicinis</strain>
    </source>
</reference>
<keyword evidence="4" id="KW-1003">Cell membrane</keyword>
<dbReference type="InterPro" id="IPR038770">
    <property type="entry name" value="Na+/solute_symporter_sf"/>
</dbReference>
<dbReference type="GO" id="GO:0055085">
    <property type="term" value="P:transmembrane transport"/>
    <property type="evidence" value="ECO:0007669"/>
    <property type="project" value="InterPro"/>
</dbReference>
<feature type="transmembrane region" description="Helical" evidence="8">
    <location>
        <begin position="169"/>
        <end position="188"/>
    </location>
</feature>
<accession>A0A7S8EBK9</accession>
<dbReference type="EMBL" id="CP062983">
    <property type="protein sequence ID" value="QPC83946.1"/>
    <property type="molecule type" value="Genomic_DNA"/>
</dbReference>
<comment type="subcellular location">
    <subcellularLocation>
        <location evidence="1">Cell membrane</location>
        <topology evidence="1">Multi-pass membrane protein</topology>
    </subcellularLocation>
</comment>
<evidence type="ECO:0000313" key="10">
    <source>
        <dbReference type="Proteomes" id="UP000594468"/>
    </source>
</evidence>
<evidence type="ECO:0000256" key="6">
    <source>
        <dbReference type="ARBA" id="ARBA00022989"/>
    </source>
</evidence>
<evidence type="ECO:0000256" key="2">
    <source>
        <dbReference type="ARBA" id="ARBA00010145"/>
    </source>
</evidence>
<feature type="transmembrane region" description="Helical" evidence="8">
    <location>
        <begin position="6"/>
        <end position="28"/>
    </location>
</feature>
<keyword evidence="5 8" id="KW-0812">Transmembrane</keyword>
<gene>
    <name evidence="9" type="ORF">G4Y79_06085</name>
</gene>
<protein>
    <submittedName>
        <fullName evidence="9">AEC family transporter</fullName>
    </submittedName>
</protein>
<evidence type="ECO:0000256" key="5">
    <source>
        <dbReference type="ARBA" id="ARBA00022692"/>
    </source>
</evidence>
<keyword evidence="3" id="KW-0813">Transport</keyword>
<evidence type="ECO:0000256" key="4">
    <source>
        <dbReference type="ARBA" id="ARBA00022475"/>
    </source>
</evidence>
<feature type="transmembrane region" description="Helical" evidence="8">
    <location>
        <begin position="65"/>
        <end position="86"/>
    </location>
</feature>
<proteinExistence type="inferred from homology"/>
<feature type="transmembrane region" description="Helical" evidence="8">
    <location>
        <begin position="223"/>
        <end position="245"/>
    </location>
</feature>
<dbReference type="PANTHER" id="PTHR36838:SF1">
    <property type="entry name" value="SLR1864 PROTEIN"/>
    <property type="match status" value="1"/>
</dbReference>
<dbReference type="Pfam" id="PF03547">
    <property type="entry name" value="Mem_trans"/>
    <property type="match status" value="2"/>
</dbReference>
<keyword evidence="10" id="KW-1185">Reference proteome</keyword>
<dbReference type="InterPro" id="IPR004776">
    <property type="entry name" value="Mem_transp_PIN-like"/>
</dbReference>
<evidence type="ECO:0000256" key="1">
    <source>
        <dbReference type="ARBA" id="ARBA00004651"/>
    </source>
</evidence>
<dbReference type="Proteomes" id="UP000594468">
    <property type="component" value="Chromosome"/>
</dbReference>
<comment type="similarity">
    <text evidence="2">Belongs to the auxin efflux carrier (TC 2.A.69) family.</text>
</comment>
<feature type="transmembrane region" description="Helical" evidence="8">
    <location>
        <begin position="128"/>
        <end position="148"/>
    </location>
</feature>
<name>A0A7S8EBK9_9CHLR</name>
<dbReference type="AlphaFoldDB" id="A0A7S8EBK9"/>
<evidence type="ECO:0000256" key="3">
    <source>
        <dbReference type="ARBA" id="ARBA00022448"/>
    </source>
</evidence>